<dbReference type="GO" id="GO:0008270">
    <property type="term" value="F:zinc ion binding"/>
    <property type="evidence" value="ECO:0007669"/>
    <property type="project" value="InterPro"/>
</dbReference>
<evidence type="ECO:0000313" key="4">
    <source>
        <dbReference type="EMBL" id="KAK4181520.1"/>
    </source>
</evidence>
<keyword evidence="5" id="KW-1185">Reference proteome</keyword>
<dbReference type="GO" id="GO:0000981">
    <property type="term" value="F:DNA-binding transcription factor activity, RNA polymerase II-specific"/>
    <property type="evidence" value="ECO:0007669"/>
    <property type="project" value="InterPro"/>
</dbReference>
<reference evidence="4" key="2">
    <citation type="submission" date="2023-05" db="EMBL/GenBank/DDBJ databases">
        <authorList>
            <consortium name="Lawrence Berkeley National Laboratory"/>
            <person name="Steindorff A."/>
            <person name="Hensen N."/>
            <person name="Bonometti L."/>
            <person name="Westerberg I."/>
            <person name="Brannstrom I.O."/>
            <person name="Guillou S."/>
            <person name="Cros-Aarteil S."/>
            <person name="Calhoun S."/>
            <person name="Haridas S."/>
            <person name="Kuo A."/>
            <person name="Mondo S."/>
            <person name="Pangilinan J."/>
            <person name="Riley R."/>
            <person name="Labutti K."/>
            <person name="Andreopoulos B."/>
            <person name="Lipzen A."/>
            <person name="Chen C."/>
            <person name="Yanf M."/>
            <person name="Daum C."/>
            <person name="Ng V."/>
            <person name="Clum A."/>
            <person name="Ohm R."/>
            <person name="Martin F."/>
            <person name="Silar P."/>
            <person name="Natvig D."/>
            <person name="Lalanne C."/>
            <person name="Gautier V."/>
            <person name="Ament-Velasquez S.L."/>
            <person name="Kruys A."/>
            <person name="Hutchinson M.I."/>
            <person name="Powell A.J."/>
            <person name="Barry K."/>
            <person name="Miller A.N."/>
            <person name="Grigoriev I.V."/>
            <person name="Debuchy R."/>
            <person name="Gladieux P."/>
            <person name="Thoren M.H."/>
            <person name="Johannesson H."/>
        </authorList>
    </citation>
    <scope>NUCLEOTIDE SEQUENCE</scope>
    <source>
        <strain evidence="4">CBS 892.96</strain>
    </source>
</reference>
<dbReference type="InterPro" id="IPR001138">
    <property type="entry name" value="Zn2Cys6_DnaBD"/>
</dbReference>
<name>A0AAN6WHG0_9PEZI</name>
<keyword evidence="1" id="KW-0539">Nucleus</keyword>
<dbReference type="Proteomes" id="UP001302321">
    <property type="component" value="Unassembled WGS sequence"/>
</dbReference>
<evidence type="ECO:0000256" key="2">
    <source>
        <dbReference type="SAM" id="MobiDB-lite"/>
    </source>
</evidence>
<feature type="region of interest" description="Disordered" evidence="2">
    <location>
        <begin position="1"/>
        <end position="45"/>
    </location>
</feature>
<evidence type="ECO:0000256" key="1">
    <source>
        <dbReference type="ARBA" id="ARBA00023242"/>
    </source>
</evidence>
<dbReference type="PANTHER" id="PTHR35392:SF3">
    <property type="entry name" value="ZN(2)-C6 FUNGAL-TYPE DOMAIN-CONTAINING PROTEIN"/>
    <property type="match status" value="1"/>
</dbReference>
<keyword evidence="3" id="KW-0472">Membrane</keyword>
<evidence type="ECO:0000256" key="3">
    <source>
        <dbReference type="SAM" id="Phobius"/>
    </source>
</evidence>
<dbReference type="CDD" id="cd00067">
    <property type="entry name" value="GAL4"/>
    <property type="match status" value="1"/>
</dbReference>
<dbReference type="EMBL" id="MU866086">
    <property type="protein sequence ID" value="KAK4181520.1"/>
    <property type="molecule type" value="Genomic_DNA"/>
</dbReference>
<accession>A0AAN6WHG0</accession>
<sequence>MESPLLRPIGGLSKPSRCRSPIDADTRQPKRRCQPGGTPDDNTPNLPVSQFSLIPSQESGFFGGPLYHHPTFAPGSHGYGNRLDGAAIPAWYSYDYKQDQQEALFSLIVDNSTLGGEDVSPVLDEFPLEQPAGFATRQPFSFTQYVDPTGRWQAQADHGALHTLQHSPIENDNGGPVQPQCSWESATLPLPHNEEAFQAAFSYAFQSCSTPTHSLPPSLPEVSHSISRDSTEVQGRNAYISQVEAQVAYPSGALNNTVDRTHRPCFGAYTLSHVVDDGTLRDSPVALPETQTPRVCSPYVHATKQGGGHLFQASEAHDIDEHVVIPMETPLGGHWVDVQKALVVDVKQEVVLADVIQEVGVKEEPEGQADGKTWKREMLRKQTFETRSMRACIRCHNQRVRCRPNQDNPNDPLAPCVTCLNVRRESKKTIHNLPCLRYKLASVVLHRDGGLGYTKRFDHTQMINIRVDDWTEKGTKVIEMAQGLCEMPMRLKVRAFRAREGDQLIRHFVGRDGIRIPAYGLVDIKSHGKAFQQYLAANAGKGLEESAKNSDDLIREMYAMIARHLQLSSKSRLLTPSSALALQDTQHLEAKRDKKSVDQGEFLQKAIRLWFAIRHQTGSAWICGQETLGMESTDPKARYIPRMIVAQFDSIRYHTVFKSQVPQFLSMFEKVLSSWEKVKGAWFTAFMVMFLFLHNVACICKDRYRYAKENSNGKPLDTRYGAINHPLTKFVEDVQHGAGVMLAYWTYFKRCDLMNLQWDAESVSKSALQELEPHQLAFLKRTVDCLKVKMNSIPATPQEGCWEHELYWISLMFVSEPSMTSSWKPPVIFSVVNPRVGNEK</sequence>
<comment type="caution">
    <text evidence="4">The sequence shown here is derived from an EMBL/GenBank/DDBJ whole genome shotgun (WGS) entry which is preliminary data.</text>
</comment>
<feature type="transmembrane region" description="Helical" evidence="3">
    <location>
        <begin position="680"/>
        <end position="700"/>
    </location>
</feature>
<evidence type="ECO:0008006" key="6">
    <source>
        <dbReference type="Google" id="ProtNLM"/>
    </source>
</evidence>
<evidence type="ECO:0000313" key="5">
    <source>
        <dbReference type="Proteomes" id="UP001302321"/>
    </source>
</evidence>
<gene>
    <name evidence="4" type="ORF">QBC36DRAFT_306309</name>
</gene>
<dbReference type="AlphaFoldDB" id="A0AAN6WHG0"/>
<organism evidence="4 5">
    <name type="scientific">Triangularia setosa</name>
    <dbReference type="NCBI Taxonomy" id="2587417"/>
    <lineage>
        <taxon>Eukaryota</taxon>
        <taxon>Fungi</taxon>
        <taxon>Dikarya</taxon>
        <taxon>Ascomycota</taxon>
        <taxon>Pezizomycotina</taxon>
        <taxon>Sordariomycetes</taxon>
        <taxon>Sordariomycetidae</taxon>
        <taxon>Sordariales</taxon>
        <taxon>Podosporaceae</taxon>
        <taxon>Triangularia</taxon>
    </lineage>
</organism>
<keyword evidence="3" id="KW-1133">Transmembrane helix</keyword>
<dbReference type="InterPro" id="IPR052973">
    <property type="entry name" value="Fungal_sec-metab_reg_TF"/>
</dbReference>
<dbReference type="PANTHER" id="PTHR35392">
    <property type="entry name" value="ZN(II)2CYS6 TRANSCRIPTION FACTOR (EUROFUNG)-RELATED-RELATED"/>
    <property type="match status" value="1"/>
</dbReference>
<keyword evidence="3" id="KW-0812">Transmembrane</keyword>
<proteinExistence type="predicted"/>
<reference evidence="4" key="1">
    <citation type="journal article" date="2023" name="Mol. Phylogenet. Evol.">
        <title>Genome-scale phylogeny and comparative genomics of the fungal order Sordariales.</title>
        <authorList>
            <person name="Hensen N."/>
            <person name="Bonometti L."/>
            <person name="Westerberg I."/>
            <person name="Brannstrom I.O."/>
            <person name="Guillou S."/>
            <person name="Cros-Aarteil S."/>
            <person name="Calhoun S."/>
            <person name="Haridas S."/>
            <person name="Kuo A."/>
            <person name="Mondo S."/>
            <person name="Pangilinan J."/>
            <person name="Riley R."/>
            <person name="LaButti K."/>
            <person name="Andreopoulos B."/>
            <person name="Lipzen A."/>
            <person name="Chen C."/>
            <person name="Yan M."/>
            <person name="Daum C."/>
            <person name="Ng V."/>
            <person name="Clum A."/>
            <person name="Steindorff A."/>
            <person name="Ohm R.A."/>
            <person name="Martin F."/>
            <person name="Silar P."/>
            <person name="Natvig D.O."/>
            <person name="Lalanne C."/>
            <person name="Gautier V."/>
            <person name="Ament-Velasquez S.L."/>
            <person name="Kruys A."/>
            <person name="Hutchinson M.I."/>
            <person name="Powell A.J."/>
            <person name="Barry K."/>
            <person name="Miller A.N."/>
            <person name="Grigoriev I.V."/>
            <person name="Debuchy R."/>
            <person name="Gladieux P."/>
            <person name="Hiltunen Thoren M."/>
            <person name="Johannesson H."/>
        </authorList>
    </citation>
    <scope>NUCLEOTIDE SEQUENCE</scope>
    <source>
        <strain evidence="4">CBS 892.96</strain>
    </source>
</reference>
<protein>
    <recommendedName>
        <fullName evidence="6">Zn(2)-C6 fungal-type domain-containing protein</fullName>
    </recommendedName>
</protein>